<keyword evidence="2" id="KW-1185">Reference proteome</keyword>
<protein>
    <submittedName>
        <fullName evidence="1">Uncharacterized protein</fullName>
    </submittedName>
</protein>
<name>A0A1X0N5F1_9PSED</name>
<organism evidence="1 2">
    <name type="scientific">Pseudomonas floridensis</name>
    <dbReference type="NCBI Taxonomy" id="1958950"/>
    <lineage>
        <taxon>Bacteria</taxon>
        <taxon>Pseudomonadati</taxon>
        <taxon>Pseudomonadota</taxon>
        <taxon>Gammaproteobacteria</taxon>
        <taxon>Pseudomonadales</taxon>
        <taxon>Pseudomonadaceae</taxon>
        <taxon>Pseudomonas</taxon>
    </lineage>
</organism>
<dbReference type="RefSeq" id="WP_083183713.1">
    <property type="nucleotide sequence ID" value="NZ_CBCRZR010000016.1"/>
</dbReference>
<proteinExistence type="predicted"/>
<evidence type="ECO:0000313" key="1">
    <source>
        <dbReference type="EMBL" id="ORC58562.1"/>
    </source>
</evidence>
<sequence>MMYADQQQLVVLSAMFPSWIWRVAIGRRVVVASDGVVIRAYWIPALLWLDEFRALLFVQQLNASVVSRGFDE</sequence>
<evidence type="ECO:0000313" key="2">
    <source>
        <dbReference type="Proteomes" id="UP000192815"/>
    </source>
</evidence>
<comment type="caution">
    <text evidence="1">The sequence shown here is derived from an EMBL/GenBank/DDBJ whole genome shotgun (WGS) entry which is preliminary data.</text>
</comment>
<dbReference type="AlphaFoldDB" id="A0A1X0N5F1"/>
<dbReference type="OrthoDB" id="7018642at2"/>
<dbReference type="Proteomes" id="UP000192815">
    <property type="component" value="Unassembled WGS sequence"/>
</dbReference>
<dbReference type="EMBL" id="MUIO01000055">
    <property type="protein sequence ID" value="ORC58562.1"/>
    <property type="molecule type" value="Genomic_DNA"/>
</dbReference>
<gene>
    <name evidence="1" type="ORF">BZK31_14895</name>
</gene>
<reference evidence="2" key="1">
    <citation type="submission" date="2017-02" db="EMBL/GenBank/DDBJ databases">
        <title>Pseudomonas floridae sp. nov., a novel pathogenic bacterial species isolated from tomato.</title>
        <authorList>
            <person name="Timilsina S."/>
            <person name="Vallad G.E."/>
            <person name="Jones J.B."/>
        </authorList>
    </citation>
    <scope>NUCLEOTIDE SEQUENCE [LARGE SCALE GENOMIC DNA]</scope>
    <source>
        <strain evidence="2">GEV388</strain>
    </source>
</reference>
<accession>A0A1X0N5F1</accession>